<organism evidence="1 2">
    <name type="scientific">Leptospira santarosai</name>
    <dbReference type="NCBI Taxonomy" id="28183"/>
    <lineage>
        <taxon>Bacteria</taxon>
        <taxon>Pseudomonadati</taxon>
        <taxon>Spirochaetota</taxon>
        <taxon>Spirochaetia</taxon>
        <taxon>Leptospirales</taxon>
        <taxon>Leptospiraceae</taxon>
        <taxon>Leptospira</taxon>
    </lineage>
</organism>
<reference evidence="1 2" key="1">
    <citation type="journal article" date="2015" name="Genome Announc.">
        <title>Draft Genome Sequences of Leptospira santarosai Strains U160, U164, and U233, Isolated from Asymptomatic Cattle.</title>
        <authorList>
            <person name="Kremer F.S."/>
            <person name="Eslabao M.R."/>
            <person name="Provisor M."/>
            <person name="Woloski R.D."/>
            <person name="Ramires O.V."/>
            <person name="Moreno L.Z."/>
            <person name="Moreno A.M."/>
            <person name="Hamond C."/>
            <person name="Lilenbaum W."/>
            <person name="Dellagostin O.A."/>
        </authorList>
    </citation>
    <scope>NUCLEOTIDE SEQUENCE [LARGE SCALE GENOMIC DNA]</scope>
    <source>
        <strain evidence="1 2">U160</strain>
    </source>
</reference>
<evidence type="ECO:0008006" key="3">
    <source>
        <dbReference type="Google" id="ProtNLM"/>
    </source>
</evidence>
<proteinExistence type="predicted"/>
<dbReference type="AlphaFoldDB" id="A0A2P1QVX2"/>
<protein>
    <recommendedName>
        <fullName evidence="3">Trypsin-like peptidase domain protein</fullName>
    </recommendedName>
</protein>
<dbReference type="Proteomes" id="UP000033961">
    <property type="component" value="Chromosome I"/>
</dbReference>
<accession>A0A2P1QVX2</accession>
<dbReference type="EMBL" id="CP027843">
    <property type="protein sequence ID" value="AVQ13051.1"/>
    <property type="molecule type" value="Genomic_DNA"/>
</dbReference>
<gene>
    <name evidence="1" type="ORF">XB16_2747</name>
</gene>
<evidence type="ECO:0000313" key="1">
    <source>
        <dbReference type="EMBL" id="AVQ13051.1"/>
    </source>
</evidence>
<evidence type="ECO:0000313" key="2">
    <source>
        <dbReference type="Proteomes" id="UP000033961"/>
    </source>
</evidence>
<name>A0A2P1QVX2_9LEPT</name>
<sequence length="283" mass="33152">MSNRLLGTQQYIAEITKQGVFEINKFTMPLFYIKENGYTDLASTSVLFTHKERHFIITTAHTLEWFDENLFFFHKDNEFLPLDGHWARFQTAGTKNIGESRLDLGIIEINSGFSRKIINNYEFMKIENIDHSPTFENPHGYFLYGFPNSGTKIDMRTREIKSRPFIFTNFEHKDKRLYDKLEIQRNSHLLIEYERQRVIDPAIGIVTGVFPKGCSGCGLWLIPKVFYKPEEPVLPRLSGIFIEYYENSFNALVILRANLVLEVLRLKFGLKFDFEINSLIKLI</sequence>